<reference evidence="1" key="1">
    <citation type="submission" date="2019-02" db="EMBL/GenBank/DDBJ databases">
        <authorList>
            <person name="Gruber-Vodicka R. H."/>
            <person name="Seah K. B. B."/>
        </authorList>
    </citation>
    <scope>NUCLEOTIDE SEQUENCE</scope>
    <source>
        <strain evidence="1">BECK_BY7</strain>
    </source>
</reference>
<dbReference type="EMBL" id="CAADFN010000085">
    <property type="protein sequence ID" value="VFK21089.1"/>
    <property type="molecule type" value="Genomic_DNA"/>
</dbReference>
<accession>A0A450WVT4</accession>
<protein>
    <submittedName>
        <fullName evidence="1">Uncharacterized protein</fullName>
    </submittedName>
</protein>
<proteinExistence type="predicted"/>
<gene>
    <name evidence="1" type="ORF">BECKLFY1418C_GA0070996_10856</name>
</gene>
<name>A0A450WVT4_9GAMM</name>
<organism evidence="1">
    <name type="scientific">Candidatus Kentrum sp. LFY</name>
    <dbReference type="NCBI Taxonomy" id="2126342"/>
    <lineage>
        <taxon>Bacteria</taxon>
        <taxon>Pseudomonadati</taxon>
        <taxon>Pseudomonadota</taxon>
        <taxon>Gammaproteobacteria</taxon>
        <taxon>Candidatus Kentrum</taxon>
    </lineage>
</organism>
<dbReference type="AlphaFoldDB" id="A0A450WVT4"/>
<evidence type="ECO:0000313" key="1">
    <source>
        <dbReference type="EMBL" id="VFK21089.1"/>
    </source>
</evidence>
<sequence length="120" mass="12967">MWIVGIISAVLAGGAGAALVMSGPIGWVIGLFIGLFAAELGREAVSDWVKDRDLPCFGRKAFPGKERMNEKMENMKPELRESVLASLEKKEVNANIANEVTKGIIRQLRTAADSVILVIT</sequence>